<dbReference type="RefSeq" id="XP_028885494.1">
    <property type="nucleotide sequence ID" value="XM_029023470.1"/>
</dbReference>
<dbReference type="VEuPathDB" id="TriTrypDB:TM35_000064330"/>
<sequence>MKWIPLELDRSREISEQVDTVINTYTTLQRQLTQRRASNPPQVEKALAVLRRSFADRMEEMAIFYQQNDLDPRSGEIEAGRLKIKRFLHSLETSDVSREVEENASAILHSSDKKKNVDVYNTGIETIRRNLLEREKTNNETTVTIRVILTEAEYNEILARREAIRQLKLNTVLYNH</sequence>
<keyword evidence="2" id="KW-1185">Reference proteome</keyword>
<protein>
    <submittedName>
        <fullName evidence="1">Uncharacterized protein</fullName>
    </submittedName>
</protein>
<dbReference type="Proteomes" id="UP000192257">
    <property type="component" value="Unassembled WGS sequence"/>
</dbReference>
<comment type="caution">
    <text evidence="1">The sequence shown here is derived from an EMBL/GenBank/DDBJ whole genome shotgun (WGS) entry which is preliminary data.</text>
</comment>
<reference evidence="1 2" key="1">
    <citation type="submission" date="2017-03" db="EMBL/GenBank/DDBJ databases">
        <title>An alternative strategy for trypanosome survival in the mammalian bloodstream revealed through genome and transcriptome analysis of the ubiquitous bovine parasite Trypanosoma (Megatrypanum) theileri.</title>
        <authorList>
            <person name="Kelly S."/>
            <person name="Ivens A."/>
            <person name="Mott A."/>
            <person name="O'Neill E."/>
            <person name="Emms D."/>
            <person name="Macleod O."/>
            <person name="Voorheis P."/>
            <person name="Matthews J."/>
            <person name="Matthews K."/>
            <person name="Carrington M."/>
        </authorList>
    </citation>
    <scope>NUCLEOTIDE SEQUENCE [LARGE SCALE GENOMIC DNA]</scope>
    <source>
        <strain evidence="1">Edinburgh</strain>
    </source>
</reference>
<organism evidence="1 2">
    <name type="scientific">Trypanosoma theileri</name>
    <dbReference type="NCBI Taxonomy" id="67003"/>
    <lineage>
        <taxon>Eukaryota</taxon>
        <taxon>Discoba</taxon>
        <taxon>Euglenozoa</taxon>
        <taxon>Kinetoplastea</taxon>
        <taxon>Metakinetoplastina</taxon>
        <taxon>Trypanosomatida</taxon>
        <taxon>Trypanosomatidae</taxon>
        <taxon>Trypanosoma</taxon>
    </lineage>
</organism>
<evidence type="ECO:0000313" key="2">
    <source>
        <dbReference type="Proteomes" id="UP000192257"/>
    </source>
</evidence>
<name>A0A1X0P3N8_9TRYP</name>
<gene>
    <name evidence="1" type="ORF">TM35_000064330</name>
</gene>
<evidence type="ECO:0000313" key="1">
    <source>
        <dbReference type="EMBL" id="ORC91428.1"/>
    </source>
</evidence>
<dbReference type="GeneID" id="39983250"/>
<proteinExistence type="predicted"/>
<accession>A0A1X0P3N8</accession>
<dbReference type="EMBL" id="NBCO01000006">
    <property type="protein sequence ID" value="ORC91428.1"/>
    <property type="molecule type" value="Genomic_DNA"/>
</dbReference>
<dbReference type="OrthoDB" id="249754at2759"/>
<dbReference type="AlphaFoldDB" id="A0A1X0P3N8"/>